<dbReference type="RefSeq" id="WP_128219157.1">
    <property type="nucleotide sequence ID" value="NZ_CP034929.1"/>
</dbReference>
<proteinExistence type="predicted"/>
<keyword evidence="1" id="KW-0051">Antiviral defense</keyword>
<dbReference type="Pfam" id="PF09704">
    <property type="entry name" value="Cas_Cas5d"/>
    <property type="match status" value="1"/>
</dbReference>
<evidence type="ECO:0000313" key="3">
    <source>
        <dbReference type="EMBL" id="MFC6154796.1"/>
    </source>
</evidence>
<dbReference type="InterPro" id="IPR010147">
    <property type="entry name" value="CRISPR-assoc_prot_CasD"/>
</dbReference>
<dbReference type="NCBIfam" id="TIGR02593">
    <property type="entry name" value="CRISPR_cas5"/>
    <property type="match status" value="1"/>
</dbReference>
<name>A0ABW1QZ21_9ACTN</name>
<gene>
    <name evidence="3" type="primary">cas5e</name>
    <name evidence="3" type="ORF">ACFPWU_14095</name>
</gene>
<dbReference type="InterPro" id="IPR013422">
    <property type="entry name" value="CRISPR-assoc_prot_Cas5_N"/>
</dbReference>
<dbReference type="InterPro" id="IPR021124">
    <property type="entry name" value="CRISPR-assoc_prot_Cas5"/>
</dbReference>
<keyword evidence="4" id="KW-1185">Reference proteome</keyword>
<reference evidence="4" key="1">
    <citation type="journal article" date="2019" name="Int. J. Syst. Evol. Microbiol.">
        <title>The Global Catalogue of Microorganisms (GCM) 10K type strain sequencing project: providing services to taxonomists for standard genome sequencing and annotation.</title>
        <authorList>
            <consortium name="The Broad Institute Genomics Platform"/>
            <consortium name="The Broad Institute Genome Sequencing Center for Infectious Disease"/>
            <person name="Wu L."/>
            <person name="Ma J."/>
        </authorList>
    </citation>
    <scope>NUCLEOTIDE SEQUENCE [LARGE SCALE GENOMIC DNA]</scope>
    <source>
        <strain evidence="4">DFY28</strain>
    </source>
</reference>
<evidence type="ECO:0000256" key="2">
    <source>
        <dbReference type="SAM" id="MobiDB-lite"/>
    </source>
</evidence>
<sequence>MSTLVLRLAAPLQAWSGYRHAVNMRFVAPTEALPRKSGVNGLLGAALGPHDQGYGCARDLDSIGERYRLQVRVDARNPAAEDFQVLSSLTGPAHRGADRSHRVGSASTSAFPANRDRGNFPTTVARRDFLAHSEFIAALETDASTAEAWISALRDPVFMPYLGRRSCAPTFPFVLGIHDGSLEDLFAHLPHVDRNREEAPLLAYTVRGSYDLHHADEHPRPYTPDRVDRTAQLTWVKENLR</sequence>
<organism evidence="3 4">
    <name type="scientific">Nocardioides yefusunii</name>
    <dbReference type="NCBI Taxonomy" id="2500546"/>
    <lineage>
        <taxon>Bacteria</taxon>
        <taxon>Bacillati</taxon>
        <taxon>Actinomycetota</taxon>
        <taxon>Actinomycetes</taxon>
        <taxon>Propionibacteriales</taxon>
        <taxon>Nocardioidaceae</taxon>
        <taxon>Nocardioides</taxon>
    </lineage>
</organism>
<dbReference type="NCBIfam" id="TIGR01868">
    <property type="entry name" value="casD_Cas5e"/>
    <property type="match status" value="1"/>
</dbReference>
<dbReference type="Proteomes" id="UP001596098">
    <property type="component" value="Unassembled WGS sequence"/>
</dbReference>
<comment type="caution">
    <text evidence="3">The sequence shown here is derived from an EMBL/GenBank/DDBJ whole genome shotgun (WGS) entry which is preliminary data.</text>
</comment>
<accession>A0ABW1QZ21</accession>
<feature type="region of interest" description="Disordered" evidence="2">
    <location>
        <begin position="92"/>
        <end position="117"/>
    </location>
</feature>
<dbReference type="Gene3D" id="3.30.70.2660">
    <property type="match status" value="1"/>
</dbReference>
<evidence type="ECO:0000313" key="4">
    <source>
        <dbReference type="Proteomes" id="UP001596098"/>
    </source>
</evidence>
<dbReference type="EMBL" id="JBHSQI010000009">
    <property type="protein sequence ID" value="MFC6154796.1"/>
    <property type="molecule type" value="Genomic_DNA"/>
</dbReference>
<evidence type="ECO:0000256" key="1">
    <source>
        <dbReference type="ARBA" id="ARBA00023118"/>
    </source>
</evidence>
<protein>
    <submittedName>
        <fullName evidence="3">Type I-E CRISPR-associated protein Cas5/CasD</fullName>
    </submittedName>
</protein>